<proteinExistence type="predicted"/>
<dbReference type="EMBL" id="JALPTH010000035">
    <property type="protein sequence ID" value="MCK8681083.1"/>
    <property type="molecule type" value="Genomic_DNA"/>
</dbReference>
<dbReference type="Gene3D" id="3.40.50.720">
    <property type="entry name" value="NAD(P)-binding Rossmann-like Domain"/>
    <property type="match status" value="1"/>
</dbReference>
<evidence type="ECO:0000313" key="2">
    <source>
        <dbReference type="Proteomes" id="UP001522868"/>
    </source>
</evidence>
<accession>A0ABT0IIC7</accession>
<organism evidence="1 2">
    <name type="scientific">Streptomyces lichenis</name>
    <dbReference type="NCBI Taxonomy" id="2306967"/>
    <lineage>
        <taxon>Bacteria</taxon>
        <taxon>Bacillati</taxon>
        <taxon>Actinomycetota</taxon>
        <taxon>Actinomycetes</taxon>
        <taxon>Kitasatosporales</taxon>
        <taxon>Streptomycetaceae</taxon>
        <taxon>Streptomyces</taxon>
    </lineage>
</organism>
<sequence>MASAPQLAPGVTLVTAPGQGLAVRTADGAFLRVDTADTDPAALTAALTGHPYGDSGTPAPELTDLIAAFEQAGYAAPAPADHPGRLDGRTVHLLGDAALTEPLAALIREEGGTVRPTHPGELTAISGTGAAATAVVWCLDRPVPPGLWDDADRLPAHGTAWLRCHREGAQLWLEPFADRPGDVTSAHIRLRRLAATPAHRELAAYWAGHRSPEAAPPTTGAPAALAAALLAADLLAWAAADPGRGPLPVRRRLRRLDLRDLTVTEHPVLPVPDVAPLPKQPTR</sequence>
<dbReference type="RefSeq" id="WP_248636914.1">
    <property type="nucleotide sequence ID" value="NZ_JALPTH010000035.1"/>
</dbReference>
<name>A0ABT0IIC7_9ACTN</name>
<keyword evidence="2" id="KW-1185">Reference proteome</keyword>
<comment type="caution">
    <text evidence="1">The sequence shown here is derived from an EMBL/GenBank/DDBJ whole genome shotgun (WGS) entry which is preliminary data.</text>
</comment>
<protein>
    <submittedName>
        <fullName evidence="1">Uncharacterized protein</fullName>
    </submittedName>
</protein>
<reference evidence="1 2" key="1">
    <citation type="submission" date="2022-04" db="EMBL/GenBank/DDBJ databases">
        <title>Streptomyces sp. nov. LCR6-01 isolated from Lichen of Dirinaria sp.</title>
        <authorList>
            <person name="Kanchanasin P."/>
            <person name="Tanasupawat S."/>
            <person name="Phongsopitanun W."/>
        </authorList>
    </citation>
    <scope>NUCLEOTIDE SEQUENCE [LARGE SCALE GENOMIC DNA]</scope>
    <source>
        <strain evidence="1 2">LCR6-01</strain>
    </source>
</reference>
<gene>
    <name evidence="1" type="ORF">M1O15_27565</name>
</gene>
<dbReference type="Proteomes" id="UP001522868">
    <property type="component" value="Unassembled WGS sequence"/>
</dbReference>
<evidence type="ECO:0000313" key="1">
    <source>
        <dbReference type="EMBL" id="MCK8681083.1"/>
    </source>
</evidence>